<reference evidence="2" key="2">
    <citation type="submission" date="2023-05" db="EMBL/GenBank/DDBJ databases">
        <authorList>
            <consortium name="Lawrence Berkeley National Laboratory"/>
            <person name="Steindorff A."/>
            <person name="Hensen N."/>
            <person name="Bonometti L."/>
            <person name="Westerberg I."/>
            <person name="Brannstrom I.O."/>
            <person name="Guillou S."/>
            <person name="Cros-Aarteil S."/>
            <person name="Calhoun S."/>
            <person name="Haridas S."/>
            <person name="Kuo A."/>
            <person name="Mondo S."/>
            <person name="Pangilinan J."/>
            <person name="Riley R."/>
            <person name="Labutti K."/>
            <person name="Andreopoulos B."/>
            <person name="Lipzen A."/>
            <person name="Chen C."/>
            <person name="Yanf M."/>
            <person name="Daum C."/>
            <person name="Ng V."/>
            <person name="Clum A."/>
            <person name="Ohm R."/>
            <person name="Martin F."/>
            <person name="Silar P."/>
            <person name="Natvig D."/>
            <person name="Lalanne C."/>
            <person name="Gautier V."/>
            <person name="Ament-Velasquez S.L."/>
            <person name="Kruys A."/>
            <person name="Hutchinson M.I."/>
            <person name="Powell A.J."/>
            <person name="Barry K."/>
            <person name="Miller A.N."/>
            <person name="Grigoriev I.V."/>
            <person name="Debuchy R."/>
            <person name="Gladieux P."/>
            <person name="Thoren M.H."/>
            <person name="Johannesson H."/>
        </authorList>
    </citation>
    <scope>NUCLEOTIDE SEQUENCE</scope>
    <source>
        <strain evidence="2">PSN243</strain>
    </source>
</reference>
<sequence>MAEGAIAQCLVSPRIPILRAYHHEVACWSLFEKRLEQHQHAACVHMRKNTQQQRHSSPFPPACVQARRVASKQAGDMQAITMARPHPFQVTAARAGQQGKKPSQGNRKRASVRKRAARMRSFALLTTPPFFLDFDLAAPLPAEPWPMLQPAFAFARHGDSKNGRQAKRKSCAISQWAAALSLGRGARERAVAISVCFVSKSLQINRHGERQQKKKKNTTSFAPVRWHDGDVTVVSGVSFSHLSEESHREEDHKKKVNAPPGPHSNWPAGLLFFSCASPTPFA</sequence>
<dbReference type="AlphaFoldDB" id="A0AAV9H896"/>
<evidence type="ECO:0000313" key="3">
    <source>
        <dbReference type="Proteomes" id="UP001321760"/>
    </source>
</evidence>
<protein>
    <submittedName>
        <fullName evidence="2">Uncharacterized protein</fullName>
    </submittedName>
</protein>
<proteinExistence type="predicted"/>
<dbReference type="EMBL" id="MU865913">
    <property type="protein sequence ID" value="KAK4456136.1"/>
    <property type="molecule type" value="Genomic_DNA"/>
</dbReference>
<feature type="region of interest" description="Disordered" evidence="1">
    <location>
        <begin position="92"/>
        <end position="113"/>
    </location>
</feature>
<comment type="caution">
    <text evidence="2">The sequence shown here is derived from an EMBL/GenBank/DDBJ whole genome shotgun (WGS) entry which is preliminary data.</text>
</comment>
<keyword evidence="3" id="KW-1185">Reference proteome</keyword>
<evidence type="ECO:0000256" key="1">
    <source>
        <dbReference type="SAM" id="MobiDB-lite"/>
    </source>
</evidence>
<dbReference type="Proteomes" id="UP001321760">
    <property type="component" value="Unassembled WGS sequence"/>
</dbReference>
<gene>
    <name evidence="2" type="ORF">QBC34DRAFT_10438</name>
</gene>
<feature type="region of interest" description="Disordered" evidence="1">
    <location>
        <begin position="242"/>
        <end position="262"/>
    </location>
</feature>
<evidence type="ECO:0000313" key="2">
    <source>
        <dbReference type="EMBL" id="KAK4456136.1"/>
    </source>
</evidence>
<feature type="compositionally biased region" description="Basic and acidic residues" evidence="1">
    <location>
        <begin position="242"/>
        <end position="253"/>
    </location>
</feature>
<accession>A0AAV9H896</accession>
<organism evidence="2 3">
    <name type="scientific">Podospora aff. communis PSN243</name>
    <dbReference type="NCBI Taxonomy" id="3040156"/>
    <lineage>
        <taxon>Eukaryota</taxon>
        <taxon>Fungi</taxon>
        <taxon>Dikarya</taxon>
        <taxon>Ascomycota</taxon>
        <taxon>Pezizomycotina</taxon>
        <taxon>Sordariomycetes</taxon>
        <taxon>Sordariomycetidae</taxon>
        <taxon>Sordariales</taxon>
        <taxon>Podosporaceae</taxon>
        <taxon>Podospora</taxon>
    </lineage>
</organism>
<reference evidence="2" key="1">
    <citation type="journal article" date="2023" name="Mol. Phylogenet. Evol.">
        <title>Genome-scale phylogeny and comparative genomics of the fungal order Sordariales.</title>
        <authorList>
            <person name="Hensen N."/>
            <person name="Bonometti L."/>
            <person name="Westerberg I."/>
            <person name="Brannstrom I.O."/>
            <person name="Guillou S."/>
            <person name="Cros-Aarteil S."/>
            <person name="Calhoun S."/>
            <person name="Haridas S."/>
            <person name="Kuo A."/>
            <person name="Mondo S."/>
            <person name="Pangilinan J."/>
            <person name="Riley R."/>
            <person name="LaButti K."/>
            <person name="Andreopoulos B."/>
            <person name="Lipzen A."/>
            <person name="Chen C."/>
            <person name="Yan M."/>
            <person name="Daum C."/>
            <person name="Ng V."/>
            <person name="Clum A."/>
            <person name="Steindorff A."/>
            <person name="Ohm R.A."/>
            <person name="Martin F."/>
            <person name="Silar P."/>
            <person name="Natvig D.O."/>
            <person name="Lalanne C."/>
            <person name="Gautier V."/>
            <person name="Ament-Velasquez S.L."/>
            <person name="Kruys A."/>
            <person name="Hutchinson M.I."/>
            <person name="Powell A.J."/>
            <person name="Barry K."/>
            <person name="Miller A.N."/>
            <person name="Grigoriev I.V."/>
            <person name="Debuchy R."/>
            <person name="Gladieux P."/>
            <person name="Hiltunen Thoren M."/>
            <person name="Johannesson H."/>
        </authorList>
    </citation>
    <scope>NUCLEOTIDE SEQUENCE</scope>
    <source>
        <strain evidence="2">PSN243</strain>
    </source>
</reference>
<name>A0AAV9H896_9PEZI</name>